<evidence type="ECO:0000259" key="7">
    <source>
        <dbReference type="Pfam" id="PF00520"/>
    </source>
</evidence>
<evidence type="ECO:0000313" key="8">
    <source>
        <dbReference type="EMBL" id="CAI4005854.1"/>
    </source>
</evidence>
<dbReference type="AlphaFoldDB" id="A0A9P1D8P6"/>
<dbReference type="EMBL" id="CAMXCT020003708">
    <property type="protein sequence ID" value="CAL1159229.1"/>
    <property type="molecule type" value="Genomic_DNA"/>
</dbReference>
<evidence type="ECO:0000256" key="6">
    <source>
        <dbReference type="SAM" id="Phobius"/>
    </source>
</evidence>
<dbReference type="SUPFAM" id="SSF51206">
    <property type="entry name" value="cAMP-binding domain-like"/>
    <property type="match status" value="1"/>
</dbReference>
<feature type="region of interest" description="Disordered" evidence="5">
    <location>
        <begin position="114"/>
        <end position="185"/>
    </location>
</feature>
<organism evidence="8">
    <name type="scientific">Cladocopium goreaui</name>
    <dbReference type="NCBI Taxonomy" id="2562237"/>
    <lineage>
        <taxon>Eukaryota</taxon>
        <taxon>Sar</taxon>
        <taxon>Alveolata</taxon>
        <taxon>Dinophyceae</taxon>
        <taxon>Suessiales</taxon>
        <taxon>Symbiodiniaceae</taxon>
        <taxon>Cladocopium</taxon>
    </lineage>
</organism>
<feature type="region of interest" description="Disordered" evidence="5">
    <location>
        <begin position="75"/>
        <end position="97"/>
    </location>
</feature>
<feature type="domain" description="Ion transport" evidence="7">
    <location>
        <begin position="256"/>
        <end position="506"/>
    </location>
</feature>
<name>A0A9P1D8P6_9DINO</name>
<dbReference type="GO" id="GO:0042391">
    <property type="term" value="P:regulation of membrane potential"/>
    <property type="evidence" value="ECO:0007669"/>
    <property type="project" value="TreeGrafter"/>
</dbReference>
<feature type="transmembrane region" description="Helical" evidence="6">
    <location>
        <begin position="284"/>
        <end position="309"/>
    </location>
</feature>
<dbReference type="Gene3D" id="1.10.287.70">
    <property type="match status" value="1"/>
</dbReference>
<evidence type="ECO:0000256" key="3">
    <source>
        <dbReference type="ARBA" id="ARBA00022989"/>
    </source>
</evidence>
<accession>A0A9P1D8P6</accession>
<sequence length="783" mass="87479">MELHSVGLHRTRLYRTQESCHVQSAALCAQERDRGSPGTLVAGDLREVHRDDFWELHRRLGECYEADMISVSRSAARVPATPATPATPASPRQGTRRDSFEAFLEHRKQRVMSGHRVLSGSLLKRTNQESDGHKSGRSSSIEETPSGGLGASGAQDAQIAPAPPKSAPSQLCHRTLSAESSHTAPVSKDLCSNLEDLQPRSAWLPVEEKAVTKMMHKAASMLSLSATISTVENTNDLPETSQPSCYLLHPSGRGRTIWNLLTVLALVWDIIAIPMEFFDLPNMVLLSVAEWVTIFFWSVDIAFSFITGIYRKGVLVMEPKVVAMAYLRSWFSMDLLLVSFDWLAMATANQQADQMDEDAYRVVWALRLLRLFRIVRLGKMSRTAMNMKEAMHSWATSVQYSIFMNIFLLMLMLHMISCGWWAFGHTWGNADGWSVKYEIEGISLLYSYTTCLHWAISQLGVSSSDIEATNSTERIYSIVVAMVSLVTFSTMVSSMTSMMGTWYAEKEEERKQFNALQRYLKHYTISPGLSQRITHFLQHAASQRKATVSDLHVPLLELLSKPLRGELQLEKFCQSMKENAFLYALLHCDNVTVLDVMRSLATNAISTLILGGKDVVFRFAMEATASYLPVEGSFSYWQENKPEVKKCEGWAAEMCLWTEWFYVGDLVADTVSSAFVLDVEAFCDRIAGSRVTQKLAVAYANEYVQALHTEDCWTDLWSMDKLPEVQDLFRGRGQEPQLIFNSFARAGTPGVSGSGRFGRGGSGVLGRGGRLSTFTRGVVPLAD</sequence>
<evidence type="ECO:0000256" key="5">
    <source>
        <dbReference type="SAM" id="MobiDB-lite"/>
    </source>
</evidence>
<keyword evidence="2 6" id="KW-0812">Transmembrane</keyword>
<evidence type="ECO:0000256" key="2">
    <source>
        <dbReference type="ARBA" id="ARBA00022692"/>
    </source>
</evidence>
<dbReference type="PANTHER" id="PTHR10217:SF435">
    <property type="entry name" value="POTASSIUM VOLTAGE-GATED CHANNEL PROTEIN EAG"/>
    <property type="match status" value="1"/>
</dbReference>
<dbReference type="OrthoDB" id="421226at2759"/>
<dbReference type="EMBL" id="CAMXCT010003708">
    <property type="protein sequence ID" value="CAI4005854.1"/>
    <property type="molecule type" value="Genomic_DNA"/>
</dbReference>
<dbReference type="GO" id="GO:0005249">
    <property type="term" value="F:voltage-gated potassium channel activity"/>
    <property type="evidence" value="ECO:0007669"/>
    <property type="project" value="TreeGrafter"/>
</dbReference>
<dbReference type="InterPro" id="IPR005821">
    <property type="entry name" value="Ion_trans_dom"/>
</dbReference>
<dbReference type="SUPFAM" id="SSF81324">
    <property type="entry name" value="Voltage-gated potassium channels"/>
    <property type="match status" value="1"/>
</dbReference>
<comment type="subcellular location">
    <subcellularLocation>
        <location evidence="1">Membrane</location>
        <topology evidence="1">Multi-pass membrane protein</topology>
    </subcellularLocation>
</comment>
<protein>
    <submittedName>
        <fullName evidence="9">Potassium/sodium hyperpolarization-activated cyclic nucleotide-gated channel 1</fullName>
    </submittedName>
</protein>
<feature type="transmembrane region" description="Helical" evidence="6">
    <location>
        <begin position="400"/>
        <end position="423"/>
    </location>
</feature>
<dbReference type="EMBL" id="CAMXCT030003708">
    <property type="protein sequence ID" value="CAL4793166.1"/>
    <property type="molecule type" value="Genomic_DNA"/>
</dbReference>
<dbReference type="Pfam" id="PF00520">
    <property type="entry name" value="Ion_trans"/>
    <property type="match status" value="1"/>
</dbReference>
<reference evidence="9 10" key="2">
    <citation type="submission" date="2024-05" db="EMBL/GenBank/DDBJ databases">
        <authorList>
            <person name="Chen Y."/>
            <person name="Shah S."/>
            <person name="Dougan E. K."/>
            <person name="Thang M."/>
            <person name="Chan C."/>
        </authorList>
    </citation>
    <scope>NUCLEOTIDE SEQUENCE [LARGE SCALE GENOMIC DNA]</scope>
</reference>
<dbReference type="GO" id="GO:0005886">
    <property type="term" value="C:plasma membrane"/>
    <property type="evidence" value="ECO:0007669"/>
    <property type="project" value="TreeGrafter"/>
</dbReference>
<gene>
    <name evidence="8" type="ORF">C1SCF055_LOCUS31541</name>
</gene>
<proteinExistence type="predicted"/>
<keyword evidence="3 6" id="KW-1133">Transmembrane helix</keyword>
<evidence type="ECO:0000313" key="9">
    <source>
        <dbReference type="EMBL" id="CAL4793166.1"/>
    </source>
</evidence>
<keyword evidence="10" id="KW-1185">Reference proteome</keyword>
<reference evidence="8" key="1">
    <citation type="submission" date="2022-10" db="EMBL/GenBank/DDBJ databases">
        <authorList>
            <person name="Chen Y."/>
            <person name="Dougan E. K."/>
            <person name="Chan C."/>
            <person name="Rhodes N."/>
            <person name="Thang M."/>
        </authorList>
    </citation>
    <scope>NUCLEOTIDE SEQUENCE</scope>
</reference>
<keyword evidence="4 6" id="KW-0472">Membrane</keyword>
<evidence type="ECO:0000256" key="4">
    <source>
        <dbReference type="ARBA" id="ARBA00023136"/>
    </source>
</evidence>
<dbReference type="Proteomes" id="UP001152797">
    <property type="component" value="Unassembled WGS sequence"/>
</dbReference>
<feature type="transmembrane region" description="Helical" evidence="6">
    <location>
        <begin position="475"/>
        <end position="504"/>
    </location>
</feature>
<dbReference type="PANTHER" id="PTHR10217">
    <property type="entry name" value="VOLTAGE AND LIGAND GATED POTASSIUM CHANNEL"/>
    <property type="match status" value="1"/>
</dbReference>
<evidence type="ECO:0000313" key="10">
    <source>
        <dbReference type="Proteomes" id="UP001152797"/>
    </source>
</evidence>
<dbReference type="InterPro" id="IPR018490">
    <property type="entry name" value="cNMP-bd_dom_sf"/>
</dbReference>
<feature type="transmembrane region" description="Helical" evidence="6">
    <location>
        <begin position="257"/>
        <end position="278"/>
    </location>
</feature>
<dbReference type="InterPro" id="IPR050818">
    <property type="entry name" value="KCNH_animal-type"/>
</dbReference>
<comment type="caution">
    <text evidence="8">The sequence shown here is derived from an EMBL/GenBank/DDBJ whole genome shotgun (WGS) entry which is preliminary data.</text>
</comment>
<evidence type="ECO:0000256" key="1">
    <source>
        <dbReference type="ARBA" id="ARBA00004141"/>
    </source>
</evidence>
<feature type="compositionally biased region" description="Low complexity" evidence="5">
    <location>
        <begin position="75"/>
        <end position="92"/>
    </location>
</feature>